<sequence>MEDVKYDWKGVIRMVKGFILDISSSMQNFKFVGSHDLVVLRELNCPVVPVAVQVPKLIAWSPPAVELSKLNVDGGSLGNPGMSGRGGIVRNAQGHVFGGFAHCYGQATNTIAECRAFLLFHPVLGKSTFRLASNLYSIGSWISTVTIVDVHHLIQFCNAVLLS</sequence>
<dbReference type="EMBL" id="CM031817">
    <property type="protein sequence ID" value="KAG6643043.1"/>
    <property type="molecule type" value="Genomic_DNA"/>
</dbReference>
<accession>A0A8T1PMR7</accession>
<organism evidence="1 2">
    <name type="scientific">Carya illinoinensis</name>
    <name type="common">Pecan</name>
    <dbReference type="NCBI Taxonomy" id="32201"/>
    <lineage>
        <taxon>Eukaryota</taxon>
        <taxon>Viridiplantae</taxon>
        <taxon>Streptophyta</taxon>
        <taxon>Embryophyta</taxon>
        <taxon>Tracheophyta</taxon>
        <taxon>Spermatophyta</taxon>
        <taxon>Magnoliopsida</taxon>
        <taxon>eudicotyledons</taxon>
        <taxon>Gunneridae</taxon>
        <taxon>Pentapetalae</taxon>
        <taxon>rosids</taxon>
        <taxon>fabids</taxon>
        <taxon>Fagales</taxon>
        <taxon>Juglandaceae</taxon>
        <taxon>Carya</taxon>
    </lineage>
</organism>
<evidence type="ECO:0000313" key="1">
    <source>
        <dbReference type="EMBL" id="KAG6643043.1"/>
    </source>
</evidence>
<dbReference type="PANTHER" id="PTHR47723:SF19">
    <property type="entry name" value="POLYNUCLEOTIDYL TRANSFERASE, RIBONUCLEASE H-LIKE SUPERFAMILY PROTEIN"/>
    <property type="match status" value="1"/>
</dbReference>
<dbReference type="InterPro" id="IPR053151">
    <property type="entry name" value="RNase_H-like"/>
</dbReference>
<gene>
    <name evidence="1" type="ORF">CIPAW_09G182400</name>
</gene>
<dbReference type="PANTHER" id="PTHR47723">
    <property type="entry name" value="OS05G0353850 PROTEIN"/>
    <property type="match status" value="1"/>
</dbReference>
<evidence type="ECO:0008006" key="3">
    <source>
        <dbReference type="Google" id="ProtNLM"/>
    </source>
</evidence>
<reference evidence="1" key="1">
    <citation type="submission" date="2020-12" db="EMBL/GenBank/DDBJ databases">
        <title>WGS assembly of Carya illinoinensis cv. Pawnee.</title>
        <authorList>
            <person name="Platts A."/>
            <person name="Shu S."/>
            <person name="Wright S."/>
            <person name="Barry K."/>
            <person name="Edger P."/>
            <person name="Pires J.C."/>
            <person name="Schmutz J."/>
        </authorList>
    </citation>
    <scope>NUCLEOTIDE SEQUENCE</scope>
    <source>
        <tissue evidence="1">Leaf</tissue>
    </source>
</reference>
<dbReference type="AlphaFoldDB" id="A0A8T1PMR7"/>
<protein>
    <recommendedName>
        <fullName evidence="3">RNase H type-1 domain-containing protein</fullName>
    </recommendedName>
</protein>
<dbReference type="Proteomes" id="UP000811609">
    <property type="component" value="Chromosome 9"/>
</dbReference>
<proteinExistence type="predicted"/>
<keyword evidence="2" id="KW-1185">Reference proteome</keyword>
<comment type="caution">
    <text evidence="1">The sequence shown here is derived from an EMBL/GenBank/DDBJ whole genome shotgun (WGS) entry which is preliminary data.</text>
</comment>
<name>A0A8T1PMR7_CARIL</name>
<evidence type="ECO:0000313" key="2">
    <source>
        <dbReference type="Proteomes" id="UP000811609"/>
    </source>
</evidence>